<dbReference type="EMBL" id="MDTQ01000001">
    <property type="protein sequence ID" value="ODC03172.1"/>
    <property type="molecule type" value="Genomic_DNA"/>
</dbReference>
<dbReference type="PANTHER" id="PTHR42964:SF1">
    <property type="entry name" value="POLYKETIDE BIOSYNTHESIS ENOYL-COA HYDRATASE PKSH-RELATED"/>
    <property type="match status" value="1"/>
</dbReference>
<keyword evidence="3" id="KW-1185">Reference proteome</keyword>
<dbReference type="InterPro" id="IPR014748">
    <property type="entry name" value="Enoyl-CoA_hydra_C"/>
</dbReference>
<dbReference type="AlphaFoldDB" id="A0A1E2V8I9"/>
<evidence type="ECO:0000313" key="2">
    <source>
        <dbReference type="EMBL" id="ODC03172.1"/>
    </source>
</evidence>
<dbReference type="PANTHER" id="PTHR42964">
    <property type="entry name" value="ENOYL-COA HYDRATASE"/>
    <property type="match status" value="1"/>
</dbReference>
<dbReference type="CDD" id="cd06558">
    <property type="entry name" value="crotonase-like"/>
    <property type="match status" value="1"/>
</dbReference>
<comment type="similarity">
    <text evidence="1">Belongs to the enoyl-CoA hydratase/isomerase family.</text>
</comment>
<dbReference type="SUPFAM" id="SSF52096">
    <property type="entry name" value="ClpP/crotonase"/>
    <property type="match status" value="1"/>
</dbReference>
<dbReference type="GO" id="GO:0008300">
    <property type="term" value="P:isoprenoid catabolic process"/>
    <property type="evidence" value="ECO:0007669"/>
    <property type="project" value="TreeGrafter"/>
</dbReference>
<evidence type="ECO:0000313" key="3">
    <source>
        <dbReference type="Proteomes" id="UP000094291"/>
    </source>
</evidence>
<name>A0A1E2V8I9_9GAMM</name>
<dbReference type="STRING" id="197479.BFW38_06045"/>
<organism evidence="2 3">
    <name type="scientific">Terasakiispira papahanaumokuakeensis</name>
    <dbReference type="NCBI Taxonomy" id="197479"/>
    <lineage>
        <taxon>Bacteria</taxon>
        <taxon>Pseudomonadati</taxon>
        <taxon>Pseudomonadota</taxon>
        <taxon>Gammaproteobacteria</taxon>
        <taxon>Oceanospirillales</taxon>
        <taxon>Terasakiispira</taxon>
    </lineage>
</organism>
<dbReference type="RefSeq" id="WP_068997588.1">
    <property type="nucleotide sequence ID" value="NZ_MDTQ01000001.1"/>
</dbReference>
<dbReference type="Proteomes" id="UP000094291">
    <property type="component" value="Unassembled WGS sequence"/>
</dbReference>
<dbReference type="Pfam" id="PF00378">
    <property type="entry name" value="ECH_1"/>
    <property type="match status" value="1"/>
</dbReference>
<accession>A0A1E2V8I9</accession>
<dbReference type="InterPro" id="IPR001753">
    <property type="entry name" value="Enoyl-CoA_hydra/iso"/>
</dbReference>
<dbReference type="InterPro" id="IPR051683">
    <property type="entry name" value="Enoyl-CoA_Hydratase/Isomerase"/>
</dbReference>
<reference evidence="2 3" key="1">
    <citation type="submission" date="2016-08" db="EMBL/GenBank/DDBJ databases">
        <authorList>
            <person name="Seilhamer J.J."/>
        </authorList>
    </citation>
    <scope>NUCLEOTIDE SEQUENCE [LARGE SCALE GENOMIC DNA]</scope>
    <source>
        <strain evidence="2 3">PH27A</strain>
    </source>
</reference>
<dbReference type="OrthoDB" id="9807606at2"/>
<evidence type="ECO:0000256" key="1">
    <source>
        <dbReference type="ARBA" id="ARBA00005254"/>
    </source>
</evidence>
<protein>
    <recommendedName>
        <fullName evidence="4">Enoyl-CoA hydratase</fullName>
    </recommendedName>
</protein>
<evidence type="ECO:0008006" key="4">
    <source>
        <dbReference type="Google" id="ProtNLM"/>
    </source>
</evidence>
<dbReference type="GO" id="GO:0003824">
    <property type="term" value="F:catalytic activity"/>
    <property type="evidence" value="ECO:0007669"/>
    <property type="project" value="UniProtKB-ARBA"/>
</dbReference>
<dbReference type="InterPro" id="IPR029045">
    <property type="entry name" value="ClpP/crotonase-like_dom_sf"/>
</dbReference>
<gene>
    <name evidence="2" type="ORF">BFW38_06045</name>
</gene>
<sequence length="272" mass="29560">MTTNLTLTDQGVAYLTLNRPEVHNAFDDHLIDQLLDHLVSVKQQQARLLVLGAKGQHFSAGADLNWMRRMAKASESDNLQDAHQLAQLMHQLDQLPCPTIARVQGAAYGGAVGLVACCDLAIATSSARFCLSEVKIGLIPAVISPFVSRAIGLRAMRHYALTAEVIDAETAQRLGLITHRVPLPNSGASAQTGLDEAVDHYVQQLLAASPQSLQQTKALLHHIEHTPLGPQLLDHTCQVIAQARVSAQGQEGLNAFLEKRPPQWPTFKPEHP</sequence>
<dbReference type="Gene3D" id="3.90.226.10">
    <property type="entry name" value="2-enoyl-CoA Hydratase, Chain A, domain 1"/>
    <property type="match status" value="1"/>
</dbReference>
<proteinExistence type="inferred from homology"/>
<dbReference type="Gene3D" id="1.10.12.10">
    <property type="entry name" value="Lyase 2-enoyl-coa Hydratase, Chain A, domain 2"/>
    <property type="match status" value="1"/>
</dbReference>
<comment type="caution">
    <text evidence="2">The sequence shown here is derived from an EMBL/GenBank/DDBJ whole genome shotgun (WGS) entry which is preliminary data.</text>
</comment>